<dbReference type="Proteomes" id="UP000001542">
    <property type="component" value="Unassembled WGS sequence"/>
</dbReference>
<dbReference type="SMR" id="A2FFJ8"/>
<protein>
    <submittedName>
        <fullName evidence="2">Uncharacterized protein</fullName>
    </submittedName>
</protein>
<dbReference type="RefSeq" id="XP_001309258.1">
    <property type="nucleotide sequence ID" value="XM_001309257.1"/>
</dbReference>
<dbReference type="KEGG" id="tva:4754098"/>
<dbReference type="VEuPathDB" id="TrichDB:TVAGG3_0799160"/>
<accession>A2FFJ8</accession>
<sequence length="313" mass="35866">MKSTPSDFSSDWSLQSVPQCIFNDTLFEVFDDKNTLIGALQNATLTIEQANYVFDESKKYYSIGDCFDIIRSCDVDLGNKPDLVCMLLNTLCDTLQFDLFKKIGHIIQDFENMLIACHPKLSRKNSLNLASIIDKSRQNAENTEYARNPSKLNKQISNLHKLGSRTEIDEKNAFVLMEDEGSIKVERVNPPKSNSSVKTTVQKGNPSNSANIDKLSKIEIKNGYRTFYDVYEILQNAYKENDENVINYAIDNNYTNILNDAEENLLHQIARRGDTEFLKYMHKKGMDITLFFIVSVKRVWDKLSSVTFLLTLF</sequence>
<gene>
    <name evidence="2" type="ORF">TVAG_148300</name>
</gene>
<evidence type="ECO:0000313" key="2">
    <source>
        <dbReference type="EMBL" id="EAX96328.1"/>
    </source>
</evidence>
<feature type="compositionally biased region" description="Polar residues" evidence="1">
    <location>
        <begin position="191"/>
        <end position="208"/>
    </location>
</feature>
<organism evidence="2 3">
    <name type="scientific">Trichomonas vaginalis (strain ATCC PRA-98 / G3)</name>
    <dbReference type="NCBI Taxonomy" id="412133"/>
    <lineage>
        <taxon>Eukaryota</taxon>
        <taxon>Metamonada</taxon>
        <taxon>Parabasalia</taxon>
        <taxon>Trichomonadida</taxon>
        <taxon>Trichomonadidae</taxon>
        <taxon>Trichomonas</taxon>
    </lineage>
</organism>
<evidence type="ECO:0000313" key="3">
    <source>
        <dbReference type="Proteomes" id="UP000001542"/>
    </source>
</evidence>
<dbReference type="EMBL" id="DS113764">
    <property type="protein sequence ID" value="EAX96328.1"/>
    <property type="molecule type" value="Genomic_DNA"/>
</dbReference>
<name>A2FFJ8_TRIV3</name>
<dbReference type="SUPFAM" id="SSF140860">
    <property type="entry name" value="Pseudo ankyrin repeat-like"/>
    <property type="match status" value="1"/>
</dbReference>
<proteinExistence type="predicted"/>
<reference evidence="2" key="1">
    <citation type="submission" date="2006-10" db="EMBL/GenBank/DDBJ databases">
        <authorList>
            <person name="Amadeo P."/>
            <person name="Zhao Q."/>
            <person name="Wortman J."/>
            <person name="Fraser-Liggett C."/>
            <person name="Carlton J."/>
        </authorList>
    </citation>
    <scope>NUCLEOTIDE SEQUENCE</scope>
    <source>
        <strain evidence="2">G3</strain>
    </source>
</reference>
<feature type="region of interest" description="Disordered" evidence="1">
    <location>
        <begin position="187"/>
        <end position="208"/>
    </location>
</feature>
<dbReference type="InParanoid" id="A2FFJ8"/>
<dbReference type="AlphaFoldDB" id="A2FFJ8"/>
<dbReference type="VEuPathDB" id="TrichDB:TVAG_148300"/>
<evidence type="ECO:0000256" key="1">
    <source>
        <dbReference type="SAM" id="MobiDB-lite"/>
    </source>
</evidence>
<keyword evidence="3" id="KW-1185">Reference proteome</keyword>
<reference evidence="2" key="2">
    <citation type="journal article" date="2007" name="Science">
        <title>Draft genome sequence of the sexually transmitted pathogen Trichomonas vaginalis.</title>
        <authorList>
            <person name="Carlton J.M."/>
            <person name="Hirt R.P."/>
            <person name="Silva J.C."/>
            <person name="Delcher A.L."/>
            <person name="Schatz M."/>
            <person name="Zhao Q."/>
            <person name="Wortman J.R."/>
            <person name="Bidwell S.L."/>
            <person name="Alsmark U.C.M."/>
            <person name="Besteiro S."/>
            <person name="Sicheritz-Ponten T."/>
            <person name="Noel C.J."/>
            <person name="Dacks J.B."/>
            <person name="Foster P.G."/>
            <person name="Simillion C."/>
            <person name="Van de Peer Y."/>
            <person name="Miranda-Saavedra D."/>
            <person name="Barton G.J."/>
            <person name="Westrop G.D."/>
            <person name="Mueller S."/>
            <person name="Dessi D."/>
            <person name="Fiori P.L."/>
            <person name="Ren Q."/>
            <person name="Paulsen I."/>
            <person name="Zhang H."/>
            <person name="Bastida-Corcuera F.D."/>
            <person name="Simoes-Barbosa A."/>
            <person name="Brown M.T."/>
            <person name="Hayes R.D."/>
            <person name="Mukherjee M."/>
            <person name="Okumura C.Y."/>
            <person name="Schneider R."/>
            <person name="Smith A.J."/>
            <person name="Vanacova S."/>
            <person name="Villalvazo M."/>
            <person name="Haas B.J."/>
            <person name="Pertea M."/>
            <person name="Feldblyum T.V."/>
            <person name="Utterback T.R."/>
            <person name="Shu C.L."/>
            <person name="Osoegawa K."/>
            <person name="de Jong P.J."/>
            <person name="Hrdy I."/>
            <person name="Horvathova L."/>
            <person name="Zubacova Z."/>
            <person name="Dolezal P."/>
            <person name="Malik S.B."/>
            <person name="Logsdon J.M. Jr."/>
            <person name="Henze K."/>
            <person name="Gupta A."/>
            <person name="Wang C.C."/>
            <person name="Dunne R.L."/>
            <person name="Upcroft J.A."/>
            <person name="Upcroft P."/>
            <person name="White O."/>
            <person name="Salzberg S.L."/>
            <person name="Tang P."/>
            <person name="Chiu C.-H."/>
            <person name="Lee Y.-S."/>
            <person name="Embley T.M."/>
            <person name="Coombs G.H."/>
            <person name="Mottram J.C."/>
            <person name="Tachezy J."/>
            <person name="Fraser-Liggett C.M."/>
            <person name="Johnson P.J."/>
        </authorList>
    </citation>
    <scope>NUCLEOTIDE SEQUENCE [LARGE SCALE GENOMIC DNA]</scope>
    <source>
        <strain evidence="2">G3</strain>
    </source>
</reference>